<keyword evidence="11" id="KW-1185">Reference proteome</keyword>
<evidence type="ECO:0000256" key="7">
    <source>
        <dbReference type="RuleBase" id="RU000405"/>
    </source>
</evidence>
<dbReference type="RefSeq" id="WP_006098834.1">
    <property type="nucleotide sequence ID" value="NZ_DS989843.1"/>
</dbReference>
<dbReference type="STRING" id="118168.MC7420_2897"/>
<feature type="transmembrane region" description="Helical" evidence="8">
    <location>
        <begin position="160"/>
        <end position="186"/>
    </location>
</feature>
<dbReference type="eggNOG" id="COG2114">
    <property type="taxonomic scope" value="Bacteria"/>
</dbReference>
<dbReference type="InterPro" id="IPR029787">
    <property type="entry name" value="Nucleotide_cyclase"/>
</dbReference>
<dbReference type="GO" id="GO:0009190">
    <property type="term" value="P:cyclic nucleotide biosynthetic process"/>
    <property type="evidence" value="ECO:0007669"/>
    <property type="project" value="InterPro"/>
</dbReference>
<evidence type="ECO:0000256" key="5">
    <source>
        <dbReference type="ARBA" id="ARBA00023136"/>
    </source>
</evidence>
<dbReference type="OrthoDB" id="456159at2"/>
<evidence type="ECO:0000256" key="3">
    <source>
        <dbReference type="ARBA" id="ARBA00022741"/>
    </source>
</evidence>
<dbReference type="Proteomes" id="UP000003835">
    <property type="component" value="Unassembled WGS sequence"/>
</dbReference>
<keyword evidence="4 8" id="KW-1133">Transmembrane helix</keyword>
<sequence>MSSNWLKLLSLFQSRLSQRITLWVFICLIVIETLILIPSYYRRKHELLNQLEDVSGEVVESVVRLTQKNMSTIVFYEKIEQLTRGSQVILGVTIYHANGQLMGKFGESPTLTFEDLKHADIQRLYKLQNQRYDLAWSAQQLGKPYIIIIRHDASSIQPKLYAFTLRIAGLVLLISVFVTGTTMLVLGKTVIVPILQLRQDLIAVGESISQDTLNLNFYALSVQRHDELGDVMTAFNQMFQRIFWEIAERKRTAEILRVEQEKSERLLLNILPEPIAGRLKQNQTCIADGFTEVTILFADIVGFTQLSERISPTELVNLLNEIFSAFDHLTEKHNLEKIKTIGDAYMVASGLPKPHPDHAAAIAEMALDMQQEIQQFNQKHHAELSIRIGINTGSVVAGVIGTKKFIYDLWGDAVNTASRMESHGIPGTIQVTAATYQHLQDNYVFQERGIIPVKGKGEMMTYFLTAKKRPDS</sequence>
<keyword evidence="6 7" id="KW-0456">Lyase</keyword>
<dbReference type="PANTHER" id="PTHR11920:SF335">
    <property type="entry name" value="GUANYLATE CYCLASE"/>
    <property type="match status" value="1"/>
</dbReference>
<dbReference type="CDD" id="cd07302">
    <property type="entry name" value="CHD"/>
    <property type="match status" value="1"/>
</dbReference>
<dbReference type="InterPro" id="IPR001054">
    <property type="entry name" value="A/G_cyclase"/>
</dbReference>
<dbReference type="PROSITE" id="PS50125">
    <property type="entry name" value="GUANYLATE_CYCLASE_2"/>
    <property type="match status" value="1"/>
</dbReference>
<reference evidence="10 11" key="1">
    <citation type="submission" date="2008-07" db="EMBL/GenBank/DDBJ databases">
        <authorList>
            <person name="Tandeau de Marsac N."/>
            <person name="Ferriera S."/>
            <person name="Johnson J."/>
            <person name="Kravitz S."/>
            <person name="Beeson K."/>
            <person name="Sutton G."/>
            <person name="Rogers Y.-H."/>
            <person name="Friedman R."/>
            <person name="Frazier M."/>
            <person name="Venter J.C."/>
        </authorList>
    </citation>
    <scope>NUCLEOTIDE SEQUENCE [LARGE SCALE GENOMIC DNA]</scope>
    <source>
        <strain evidence="10 11">PCC 7420</strain>
    </source>
</reference>
<dbReference type="CDD" id="cd06225">
    <property type="entry name" value="HAMP"/>
    <property type="match status" value="1"/>
</dbReference>
<evidence type="ECO:0000256" key="4">
    <source>
        <dbReference type="ARBA" id="ARBA00022989"/>
    </source>
</evidence>
<dbReference type="GO" id="GO:0004016">
    <property type="term" value="F:adenylate cyclase activity"/>
    <property type="evidence" value="ECO:0007669"/>
    <property type="project" value="UniProtKB-ARBA"/>
</dbReference>
<dbReference type="PANTHER" id="PTHR11920">
    <property type="entry name" value="GUANYLYL CYCLASE"/>
    <property type="match status" value="1"/>
</dbReference>
<evidence type="ECO:0000256" key="6">
    <source>
        <dbReference type="ARBA" id="ARBA00023239"/>
    </source>
</evidence>
<evidence type="ECO:0000256" key="2">
    <source>
        <dbReference type="ARBA" id="ARBA00022692"/>
    </source>
</evidence>
<dbReference type="SMART" id="SM00044">
    <property type="entry name" value="CYCc"/>
    <property type="match status" value="1"/>
</dbReference>
<evidence type="ECO:0000259" key="9">
    <source>
        <dbReference type="PROSITE" id="PS50125"/>
    </source>
</evidence>
<dbReference type="Pfam" id="PF00211">
    <property type="entry name" value="Guanylate_cyc"/>
    <property type="match status" value="1"/>
</dbReference>
<keyword evidence="5 8" id="KW-0472">Membrane</keyword>
<proteinExistence type="inferred from homology"/>
<evidence type="ECO:0000256" key="8">
    <source>
        <dbReference type="SAM" id="Phobius"/>
    </source>
</evidence>
<evidence type="ECO:0000256" key="1">
    <source>
        <dbReference type="ARBA" id="ARBA00004370"/>
    </source>
</evidence>
<dbReference type="GO" id="GO:0016020">
    <property type="term" value="C:membrane"/>
    <property type="evidence" value="ECO:0007669"/>
    <property type="project" value="UniProtKB-SubCell"/>
</dbReference>
<name>B4VJK8_9CYAN</name>
<dbReference type="AlphaFoldDB" id="B4VJK8"/>
<keyword evidence="3" id="KW-0547">Nucleotide-binding</keyword>
<keyword evidence="2 8" id="KW-0812">Transmembrane</keyword>
<dbReference type="EMBL" id="DS989843">
    <property type="protein sequence ID" value="EDX77573.1"/>
    <property type="molecule type" value="Genomic_DNA"/>
</dbReference>
<dbReference type="HOGENOM" id="CLU_581184_0_0_3"/>
<organism evidence="10 11">
    <name type="scientific">Coleofasciculus chthonoplastes PCC 7420</name>
    <dbReference type="NCBI Taxonomy" id="118168"/>
    <lineage>
        <taxon>Bacteria</taxon>
        <taxon>Bacillati</taxon>
        <taxon>Cyanobacteriota</taxon>
        <taxon>Cyanophyceae</taxon>
        <taxon>Coleofasciculales</taxon>
        <taxon>Coleofasciculaceae</taxon>
        <taxon>Coleofasciculus</taxon>
    </lineage>
</organism>
<dbReference type="FunFam" id="3.30.70.1230:FF:000036">
    <property type="entry name" value="Adenylate/guanylate cyclase catalytic domain protein"/>
    <property type="match status" value="1"/>
</dbReference>
<accession>B4VJK8</accession>
<comment type="similarity">
    <text evidence="7">Belongs to the adenylyl cyclase class-4/guanylyl cyclase family.</text>
</comment>
<evidence type="ECO:0000313" key="10">
    <source>
        <dbReference type="EMBL" id="EDX77573.1"/>
    </source>
</evidence>
<dbReference type="GO" id="GO:0000166">
    <property type="term" value="F:nucleotide binding"/>
    <property type="evidence" value="ECO:0007669"/>
    <property type="project" value="UniProtKB-KW"/>
</dbReference>
<comment type="subcellular location">
    <subcellularLocation>
        <location evidence="1">Membrane</location>
    </subcellularLocation>
</comment>
<feature type="transmembrane region" description="Helical" evidence="8">
    <location>
        <begin position="20"/>
        <end position="41"/>
    </location>
</feature>
<dbReference type="GO" id="GO:0035556">
    <property type="term" value="P:intracellular signal transduction"/>
    <property type="evidence" value="ECO:0007669"/>
    <property type="project" value="InterPro"/>
</dbReference>
<feature type="domain" description="Guanylate cyclase" evidence="9">
    <location>
        <begin position="294"/>
        <end position="421"/>
    </location>
</feature>
<dbReference type="Gene3D" id="3.30.70.1230">
    <property type="entry name" value="Nucleotide cyclase"/>
    <property type="match status" value="1"/>
</dbReference>
<gene>
    <name evidence="10" type="ORF">MC7420_2897</name>
</gene>
<dbReference type="Gene3D" id="6.10.340.10">
    <property type="match status" value="1"/>
</dbReference>
<dbReference type="InterPro" id="IPR018297">
    <property type="entry name" value="A/G_cyclase_CS"/>
</dbReference>
<dbReference type="PROSITE" id="PS00452">
    <property type="entry name" value="GUANYLATE_CYCLASE_1"/>
    <property type="match status" value="1"/>
</dbReference>
<dbReference type="InterPro" id="IPR050401">
    <property type="entry name" value="Cyclic_nucleotide_synthase"/>
</dbReference>
<dbReference type="SUPFAM" id="SSF55073">
    <property type="entry name" value="Nucleotide cyclase"/>
    <property type="match status" value="1"/>
</dbReference>
<protein>
    <submittedName>
        <fullName evidence="10">Adenylate and Guanylate cyclase catalytic domain protein</fullName>
    </submittedName>
</protein>
<evidence type="ECO:0000313" key="11">
    <source>
        <dbReference type="Proteomes" id="UP000003835"/>
    </source>
</evidence>